<reference evidence="4" key="1">
    <citation type="submission" date="2022-07" db="EMBL/GenBank/DDBJ databases">
        <authorList>
            <consortium name="DAFM: The Division of Animal and Food Microbiology"/>
        </authorList>
    </citation>
    <scope>NUCLEOTIDE SEQUENCE</scope>
    <source>
        <strain evidence="4">19MO01SH01-2</strain>
    </source>
</reference>
<accession>A0AAI9C6R9</accession>
<keyword evidence="2" id="KW-0012">Acyltransferase</keyword>
<dbReference type="Pfam" id="PF00583">
    <property type="entry name" value="Acetyltransf_1"/>
    <property type="match status" value="1"/>
</dbReference>
<proteinExistence type="predicted"/>
<gene>
    <name evidence="4" type="ORF">QEG23_004727</name>
</gene>
<dbReference type="PROSITE" id="PS51186">
    <property type="entry name" value="GNAT"/>
    <property type="match status" value="1"/>
</dbReference>
<evidence type="ECO:0000313" key="5">
    <source>
        <dbReference type="Proteomes" id="UP001218208"/>
    </source>
</evidence>
<evidence type="ECO:0000313" key="4">
    <source>
        <dbReference type="EMBL" id="EKT4095145.1"/>
    </source>
</evidence>
<dbReference type="SUPFAM" id="SSF55729">
    <property type="entry name" value="Acyl-CoA N-acyltransferases (Nat)"/>
    <property type="match status" value="1"/>
</dbReference>
<dbReference type="InterPro" id="IPR000182">
    <property type="entry name" value="GNAT_dom"/>
</dbReference>
<evidence type="ECO:0000256" key="1">
    <source>
        <dbReference type="ARBA" id="ARBA00022679"/>
    </source>
</evidence>
<dbReference type="InterPro" id="IPR016181">
    <property type="entry name" value="Acyl_CoA_acyltransferase"/>
</dbReference>
<name>A0AAI9C6R9_STEMA</name>
<protein>
    <submittedName>
        <fullName evidence="4">N-acetyltransferase</fullName>
    </submittedName>
</protein>
<dbReference type="PANTHER" id="PTHR43877:SF1">
    <property type="entry name" value="ACETYLTRANSFERASE"/>
    <property type="match status" value="1"/>
</dbReference>
<dbReference type="EMBL" id="ABLOJW010000047">
    <property type="protein sequence ID" value="EKT4095145.1"/>
    <property type="molecule type" value="Genomic_DNA"/>
</dbReference>
<feature type="domain" description="N-acetyltransferase" evidence="3">
    <location>
        <begin position="3"/>
        <end position="154"/>
    </location>
</feature>
<sequence>MNYILRTENSADIAGIHALTRAAFANAAHSSHTEQFIVDALRVRGELAVSLVAEVDGHLAGHVAASPVSISDGSRGWFGLGPISVLPEWQGQGIGAALMRAALEALRQQGAQGCVLLGEPAYYGRFGFRAEPGLVLPGVPAEYFQALCLQPPLAQGEVQYSPAFEATA</sequence>
<keyword evidence="1" id="KW-0808">Transferase</keyword>
<dbReference type="InterPro" id="IPR050832">
    <property type="entry name" value="Bact_Acetyltransf"/>
</dbReference>
<dbReference type="AlphaFoldDB" id="A0AAI9C6R9"/>
<comment type="caution">
    <text evidence="4">The sequence shown here is derived from an EMBL/GenBank/DDBJ whole genome shotgun (WGS) entry which is preliminary data.</text>
</comment>
<dbReference type="Proteomes" id="UP001218208">
    <property type="component" value="Unassembled WGS sequence"/>
</dbReference>
<dbReference type="PANTHER" id="PTHR43877">
    <property type="entry name" value="AMINOALKYLPHOSPHONATE N-ACETYLTRANSFERASE-RELATED-RELATED"/>
    <property type="match status" value="1"/>
</dbReference>
<dbReference type="GO" id="GO:0016747">
    <property type="term" value="F:acyltransferase activity, transferring groups other than amino-acyl groups"/>
    <property type="evidence" value="ECO:0007669"/>
    <property type="project" value="InterPro"/>
</dbReference>
<evidence type="ECO:0000256" key="2">
    <source>
        <dbReference type="ARBA" id="ARBA00023315"/>
    </source>
</evidence>
<dbReference type="Gene3D" id="3.40.630.30">
    <property type="match status" value="1"/>
</dbReference>
<organism evidence="4 5">
    <name type="scientific">Stenotrophomonas maltophilia</name>
    <name type="common">Pseudomonas maltophilia</name>
    <name type="synonym">Xanthomonas maltophilia</name>
    <dbReference type="NCBI Taxonomy" id="40324"/>
    <lineage>
        <taxon>Bacteria</taxon>
        <taxon>Pseudomonadati</taxon>
        <taxon>Pseudomonadota</taxon>
        <taxon>Gammaproteobacteria</taxon>
        <taxon>Lysobacterales</taxon>
        <taxon>Lysobacteraceae</taxon>
        <taxon>Stenotrophomonas</taxon>
        <taxon>Stenotrophomonas maltophilia group</taxon>
    </lineage>
</organism>
<dbReference type="CDD" id="cd04301">
    <property type="entry name" value="NAT_SF"/>
    <property type="match status" value="1"/>
</dbReference>
<evidence type="ECO:0000259" key="3">
    <source>
        <dbReference type="PROSITE" id="PS51186"/>
    </source>
</evidence>